<dbReference type="Proteomes" id="UP000265520">
    <property type="component" value="Unassembled WGS sequence"/>
</dbReference>
<feature type="compositionally biased region" description="Polar residues" evidence="1">
    <location>
        <begin position="48"/>
        <end position="64"/>
    </location>
</feature>
<dbReference type="AlphaFoldDB" id="A0A392Q5U5"/>
<feature type="region of interest" description="Disordered" evidence="1">
    <location>
        <begin position="45"/>
        <end position="89"/>
    </location>
</feature>
<name>A0A392Q5U5_9FABA</name>
<feature type="compositionally biased region" description="Basic and acidic residues" evidence="1">
    <location>
        <begin position="66"/>
        <end position="76"/>
    </location>
</feature>
<evidence type="ECO:0000313" key="3">
    <source>
        <dbReference type="Proteomes" id="UP000265520"/>
    </source>
</evidence>
<organism evidence="2 3">
    <name type="scientific">Trifolium medium</name>
    <dbReference type="NCBI Taxonomy" id="97028"/>
    <lineage>
        <taxon>Eukaryota</taxon>
        <taxon>Viridiplantae</taxon>
        <taxon>Streptophyta</taxon>
        <taxon>Embryophyta</taxon>
        <taxon>Tracheophyta</taxon>
        <taxon>Spermatophyta</taxon>
        <taxon>Magnoliopsida</taxon>
        <taxon>eudicotyledons</taxon>
        <taxon>Gunneridae</taxon>
        <taxon>Pentapetalae</taxon>
        <taxon>rosids</taxon>
        <taxon>fabids</taxon>
        <taxon>Fabales</taxon>
        <taxon>Fabaceae</taxon>
        <taxon>Papilionoideae</taxon>
        <taxon>50 kb inversion clade</taxon>
        <taxon>NPAAA clade</taxon>
        <taxon>Hologalegina</taxon>
        <taxon>IRL clade</taxon>
        <taxon>Trifolieae</taxon>
        <taxon>Trifolium</taxon>
    </lineage>
</organism>
<dbReference type="EMBL" id="LXQA010116511">
    <property type="protein sequence ID" value="MCI19773.1"/>
    <property type="molecule type" value="Genomic_DNA"/>
</dbReference>
<comment type="caution">
    <text evidence="2">The sequence shown here is derived from an EMBL/GenBank/DDBJ whole genome shotgun (WGS) entry which is preliminary data.</text>
</comment>
<keyword evidence="3" id="KW-1185">Reference proteome</keyword>
<accession>A0A392Q5U5</accession>
<evidence type="ECO:0000256" key="1">
    <source>
        <dbReference type="SAM" id="MobiDB-lite"/>
    </source>
</evidence>
<proteinExistence type="predicted"/>
<sequence length="89" mass="9614">MNPSGQLNYAKQTAETIRLQTTVKTSPSQREVIPPSKEAVFLKALGGQQPNTQGNAKTQLQTNALRGEEDVPKHFNETPSTEANGHKAG</sequence>
<reference evidence="2 3" key="1">
    <citation type="journal article" date="2018" name="Front. Plant Sci.">
        <title>Red Clover (Trifolium pratense) and Zigzag Clover (T. medium) - A Picture of Genomic Similarities and Differences.</title>
        <authorList>
            <person name="Dluhosova J."/>
            <person name="Istvanek J."/>
            <person name="Nedelnik J."/>
            <person name="Repkova J."/>
        </authorList>
    </citation>
    <scope>NUCLEOTIDE SEQUENCE [LARGE SCALE GENOMIC DNA]</scope>
    <source>
        <strain evidence="3">cv. 10/8</strain>
        <tissue evidence="2">Leaf</tissue>
    </source>
</reference>
<evidence type="ECO:0000313" key="2">
    <source>
        <dbReference type="EMBL" id="MCI19773.1"/>
    </source>
</evidence>
<protein>
    <submittedName>
        <fullName evidence="2">Uncharacterized protein</fullName>
    </submittedName>
</protein>